<dbReference type="EMBL" id="CM042885">
    <property type="protein sequence ID" value="KAI4366676.1"/>
    <property type="molecule type" value="Genomic_DNA"/>
</dbReference>
<name>A0ACB9QJK3_9MYRT</name>
<keyword evidence="2" id="KW-1185">Reference proteome</keyword>
<gene>
    <name evidence="1" type="ORF">MLD38_022523</name>
</gene>
<sequence length="71" mass="8422">MVQRLTCRKRHSYATQSNNNRVVKTPWRSMLPRNRRTVNRAYGDVLSGSAVRERIIGGFVVEEQKKSRRRY</sequence>
<evidence type="ECO:0000313" key="1">
    <source>
        <dbReference type="EMBL" id="KAI4366676.1"/>
    </source>
</evidence>
<reference evidence="2" key="1">
    <citation type="journal article" date="2023" name="Front. Plant Sci.">
        <title>Chromosomal-level genome assembly of Melastoma candidum provides insights into trichome evolution.</title>
        <authorList>
            <person name="Zhong Y."/>
            <person name="Wu W."/>
            <person name="Sun C."/>
            <person name="Zou P."/>
            <person name="Liu Y."/>
            <person name="Dai S."/>
            <person name="Zhou R."/>
        </authorList>
    </citation>
    <scope>NUCLEOTIDE SEQUENCE [LARGE SCALE GENOMIC DNA]</scope>
</reference>
<organism evidence="1 2">
    <name type="scientific">Melastoma candidum</name>
    <dbReference type="NCBI Taxonomy" id="119954"/>
    <lineage>
        <taxon>Eukaryota</taxon>
        <taxon>Viridiplantae</taxon>
        <taxon>Streptophyta</taxon>
        <taxon>Embryophyta</taxon>
        <taxon>Tracheophyta</taxon>
        <taxon>Spermatophyta</taxon>
        <taxon>Magnoliopsida</taxon>
        <taxon>eudicotyledons</taxon>
        <taxon>Gunneridae</taxon>
        <taxon>Pentapetalae</taxon>
        <taxon>rosids</taxon>
        <taxon>malvids</taxon>
        <taxon>Myrtales</taxon>
        <taxon>Melastomataceae</taxon>
        <taxon>Melastomatoideae</taxon>
        <taxon>Melastomateae</taxon>
        <taxon>Melastoma</taxon>
    </lineage>
</organism>
<accession>A0ACB9QJK3</accession>
<proteinExistence type="predicted"/>
<evidence type="ECO:0000313" key="2">
    <source>
        <dbReference type="Proteomes" id="UP001057402"/>
    </source>
</evidence>
<dbReference type="Proteomes" id="UP001057402">
    <property type="component" value="Chromosome 6"/>
</dbReference>
<comment type="caution">
    <text evidence="1">The sequence shown here is derived from an EMBL/GenBank/DDBJ whole genome shotgun (WGS) entry which is preliminary data.</text>
</comment>
<protein>
    <submittedName>
        <fullName evidence="1">Uncharacterized protein</fullName>
    </submittedName>
</protein>